<dbReference type="Proteomes" id="UP000790787">
    <property type="component" value="Chromosome 19"/>
</dbReference>
<proteinExistence type="predicted"/>
<organism evidence="1 2">
    <name type="scientific">Nicotiana tabacum</name>
    <name type="common">Common tobacco</name>
    <dbReference type="NCBI Taxonomy" id="4097"/>
    <lineage>
        <taxon>Eukaryota</taxon>
        <taxon>Viridiplantae</taxon>
        <taxon>Streptophyta</taxon>
        <taxon>Embryophyta</taxon>
        <taxon>Tracheophyta</taxon>
        <taxon>Spermatophyta</taxon>
        <taxon>Magnoliopsida</taxon>
        <taxon>eudicotyledons</taxon>
        <taxon>Gunneridae</taxon>
        <taxon>Pentapetalae</taxon>
        <taxon>asterids</taxon>
        <taxon>lamiids</taxon>
        <taxon>Solanales</taxon>
        <taxon>Solanaceae</taxon>
        <taxon>Nicotianoideae</taxon>
        <taxon>Nicotianeae</taxon>
        <taxon>Nicotiana</taxon>
    </lineage>
</organism>
<reference evidence="1" key="1">
    <citation type="journal article" date="2014" name="Nat. Commun.">
        <title>The tobacco genome sequence and its comparison with those of tomato and potato.</title>
        <authorList>
            <person name="Sierro N."/>
            <person name="Battey J.N."/>
            <person name="Ouadi S."/>
            <person name="Bakaher N."/>
            <person name="Bovet L."/>
            <person name="Willig A."/>
            <person name="Goepfert S."/>
            <person name="Peitsch M.C."/>
            <person name="Ivanov N.V."/>
        </authorList>
    </citation>
    <scope>NUCLEOTIDE SEQUENCE [LARGE SCALE GENOMIC DNA]</scope>
</reference>
<reference evidence="2" key="2">
    <citation type="submission" date="2025-08" db="UniProtKB">
        <authorList>
            <consortium name="RefSeq"/>
        </authorList>
    </citation>
    <scope>IDENTIFICATION</scope>
    <source>
        <tissue evidence="2">Leaf</tissue>
    </source>
</reference>
<name>A0AC58TDC7_TOBAC</name>
<protein>
    <submittedName>
        <fullName evidence="2">Uncharacterized protein LOC142173523</fullName>
    </submittedName>
</protein>
<keyword evidence="1" id="KW-1185">Reference proteome</keyword>
<evidence type="ECO:0000313" key="1">
    <source>
        <dbReference type="Proteomes" id="UP000790787"/>
    </source>
</evidence>
<dbReference type="RefSeq" id="XP_075095228.1">
    <property type="nucleotide sequence ID" value="XM_075239127.1"/>
</dbReference>
<gene>
    <name evidence="2" type="primary">LOC142173523</name>
</gene>
<accession>A0AC58TDC7</accession>
<evidence type="ECO:0000313" key="2">
    <source>
        <dbReference type="RefSeq" id="XP_075095228.1"/>
    </source>
</evidence>
<sequence length="121" mass="13583">MVISWLTNSLTPDIAGSVQYSDTAQSIWTQLNKRYGIVNGTRVFEIKQELAFTSQGSLDIASYFNKLKKLWDELGFMCASRGSSCTCTAKSEIKERMMKTSCISFLWGLMKLMLELGVICS</sequence>